<dbReference type="InterPro" id="IPR008947">
    <property type="entry name" value="PLipase_C/P1_nuclease_dom_sf"/>
</dbReference>
<organism evidence="7 8">
    <name type="scientific">Candidatus Propionivibrio aalborgensis</name>
    <dbReference type="NCBI Taxonomy" id="1860101"/>
    <lineage>
        <taxon>Bacteria</taxon>
        <taxon>Pseudomonadati</taxon>
        <taxon>Pseudomonadota</taxon>
        <taxon>Betaproteobacteria</taxon>
        <taxon>Rhodocyclales</taxon>
        <taxon>Rhodocyclaceae</taxon>
        <taxon>Propionivibrio</taxon>
    </lineage>
</organism>
<dbReference type="InterPro" id="IPR003154">
    <property type="entry name" value="S1/P1nuclease"/>
</dbReference>
<sequence length="323" mass="36533">MRILSLTASRLALSAFRCWRLLLPCTLLLLMPTSVWAWNAAGHRLVASIAWENLDARARSVAADLLRDHPDYERWRNRAGHDDSGRAIFIEASTWPDDIRSDPRFYSAGIDPATETLPGFPDMERHRDWHYVNRPLDDSPSADRQRESLSGLLDRQLVALAKVLGTPGAPRSERVYALPWLIHLVGDAHQPLHTSIRLDPDGKWDKLGNGVLITNPFNPRKRSSTLHAYWDDLPGPPWLRGERLDRASRALIGAYTCPARSNSAQWIDESWRLARSSAYPPDDEYIPTLSAAFHEQAKQIANRRVAEAGYRLADLLNDELGKQ</sequence>
<dbReference type="GO" id="GO:0046872">
    <property type="term" value="F:metal ion binding"/>
    <property type="evidence" value="ECO:0007669"/>
    <property type="project" value="UniProtKB-KW"/>
</dbReference>
<keyword evidence="5" id="KW-1015">Disulfide bond</keyword>
<dbReference type="PANTHER" id="PTHR33146:SF10">
    <property type="entry name" value="STRAND-SPECIFIC NUCLEASE, PUTATIVE-RELATED"/>
    <property type="match status" value="1"/>
</dbReference>
<dbReference type="GO" id="GO:0006308">
    <property type="term" value="P:DNA catabolic process"/>
    <property type="evidence" value="ECO:0007669"/>
    <property type="project" value="InterPro"/>
</dbReference>
<evidence type="ECO:0008006" key="9">
    <source>
        <dbReference type="Google" id="ProtNLM"/>
    </source>
</evidence>
<accession>A0A1A8XJR6</accession>
<keyword evidence="6" id="KW-0325">Glycoprotein</keyword>
<keyword evidence="8" id="KW-1185">Reference proteome</keyword>
<dbReference type="GO" id="GO:0004519">
    <property type="term" value="F:endonuclease activity"/>
    <property type="evidence" value="ECO:0007669"/>
    <property type="project" value="UniProtKB-KW"/>
</dbReference>
<evidence type="ECO:0000256" key="1">
    <source>
        <dbReference type="ARBA" id="ARBA00022722"/>
    </source>
</evidence>
<evidence type="ECO:0000256" key="5">
    <source>
        <dbReference type="ARBA" id="ARBA00023157"/>
    </source>
</evidence>
<gene>
    <name evidence="7" type="ORF">PROAA_1240007</name>
</gene>
<dbReference type="EMBL" id="FLQY01000029">
    <property type="protein sequence ID" value="SBT04188.1"/>
    <property type="molecule type" value="Genomic_DNA"/>
</dbReference>
<keyword evidence="3" id="KW-0255">Endonuclease</keyword>
<dbReference type="GO" id="GO:0016788">
    <property type="term" value="F:hydrolase activity, acting on ester bonds"/>
    <property type="evidence" value="ECO:0007669"/>
    <property type="project" value="InterPro"/>
</dbReference>
<name>A0A1A8XJR6_9RHOO</name>
<evidence type="ECO:0000256" key="3">
    <source>
        <dbReference type="ARBA" id="ARBA00022759"/>
    </source>
</evidence>
<dbReference type="SUPFAM" id="SSF48537">
    <property type="entry name" value="Phospholipase C/P1 nuclease"/>
    <property type="match status" value="1"/>
</dbReference>
<dbReference type="PANTHER" id="PTHR33146">
    <property type="entry name" value="ENDONUCLEASE 4"/>
    <property type="match status" value="1"/>
</dbReference>
<keyword evidence="2" id="KW-0479">Metal-binding</keyword>
<dbReference type="AlphaFoldDB" id="A0A1A8XJR6"/>
<dbReference type="Gene3D" id="1.10.575.10">
    <property type="entry name" value="P1 Nuclease"/>
    <property type="match status" value="1"/>
</dbReference>
<keyword evidence="1" id="KW-0540">Nuclease</keyword>
<dbReference type="GO" id="GO:0003676">
    <property type="term" value="F:nucleic acid binding"/>
    <property type="evidence" value="ECO:0007669"/>
    <property type="project" value="InterPro"/>
</dbReference>
<proteinExistence type="predicted"/>
<dbReference type="Pfam" id="PF02265">
    <property type="entry name" value="S1-P1_nuclease"/>
    <property type="match status" value="1"/>
</dbReference>
<reference evidence="7 8" key="1">
    <citation type="submission" date="2016-06" db="EMBL/GenBank/DDBJ databases">
        <authorList>
            <person name="Kjaerup R.B."/>
            <person name="Dalgaard T.S."/>
            <person name="Juul-Madsen H.R."/>
        </authorList>
    </citation>
    <scope>NUCLEOTIDE SEQUENCE [LARGE SCALE GENOMIC DNA]</scope>
    <source>
        <strain evidence="7">2</strain>
    </source>
</reference>
<evidence type="ECO:0000313" key="7">
    <source>
        <dbReference type="EMBL" id="SBT04188.1"/>
    </source>
</evidence>
<protein>
    <recommendedName>
        <fullName evidence="9">S1/P1 nuclease</fullName>
    </recommendedName>
</protein>
<evidence type="ECO:0000256" key="6">
    <source>
        <dbReference type="ARBA" id="ARBA00023180"/>
    </source>
</evidence>
<keyword evidence="4" id="KW-0378">Hydrolase</keyword>
<dbReference type="Proteomes" id="UP000199600">
    <property type="component" value="Unassembled WGS sequence"/>
</dbReference>
<evidence type="ECO:0000256" key="4">
    <source>
        <dbReference type="ARBA" id="ARBA00022801"/>
    </source>
</evidence>
<evidence type="ECO:0000313" key="8">
    <source>
        <dbReference type="Proteomes" id="UP000199600"/>
    </source>
</evidence>
<evidence type="ECO:0000256" key="2">
    <source>
        <dbReference type="ARBA" id="ARBA00022723"/>
    </source>
</evidence>
<dbReference type="CDD" id="cd11010">
    <property type="entry name" value="S1-P1_nuclease"/>
    <property type="match status" value="1"/>
</dbReference>